<gene>
    <name evidence="2" type="ORF">CCAM_LOCUS22477</name>
</gene>
<accession>A0A484LVZ3</accession>
<evidence type="ECO:0000313" key="3">
    <source>
        <dbReference type="Proteomes" id="UP000595140"/>
    </source>
</evidence>
<dbReference type="OrthoDB" id="1838522at2759"/>
<sequence length="232" mass="25962">MRKTWSMLLHETRWERLIMMRAESSLPLTIELLCSLEVDPSYGSRTLNIHATDSHTTLAFTLLGHVYRLTVGELAGHLGRYTLEETMDQEFHEAPFLFPENVDRVAFWAEHSSNPELFDVMSRASSISVQLVVGEPGAHRLWLFGYATLLVPRECRAHSAGQMLMRDLDVGMLRDAHIRRSLGSSSSESNTASSSTPVTSGASSQPPSRRSHSSSSRRLPSHYIHFSRGANP</sequence>
<evidence type="ECO:0000256" key="1">
    <source>
        <dbReference type="SAM" id="MobiDB-lite"/>
    </source>
</evidence>
<feature type="region of interest" description="Disordered" evidence="1">
    <location>
        <begin position="180"/>
        <end position="232"/>
    </location>
</feature>
<protein>
    <submittedName>
        <fullName evidence="2">Uncharacterized protein</fullName>
    </submittedName>
</protein>
<name>A0A484LVZ3_9ASTE</name>
<dbReference type="EMBL" id="OOIL02002157">
    <property type="protein sequence ID" value="VFQ80701.1"/>
    <property type="molecule type" value="Genomic_DNA"/>
</dbReference>
<evidence type="ECO:0000313" key="2">
    <source>
        <dbReference type="EMBL" id="VFQ80701.1"/>
    </source>
</evidence>
<organism evidence="2 3">
    <name type="scientific">Cuscuta campestris</name>
    <dbReference type="NCBI Taxonomy" id="132261"/>
    <lineage>
        <taxon>Eukaryota</taxon>
        <taxon>Viridiplantae</taxon>
        <taxon>Streptophyta</taxon>
        <taxon>Embryophyta</taxon>
        <taxon>Tracheophyta</taxon>
        <taxon>Spermatophyta</taxon>
        <taxon>Magnoliopsida</taxon>
        <taxon>eudicotyledons</taxon>
        <taxon>Gunneridae</taxon>
        <taxon>Pentapetalae</taxon>
        <taxon>asterids</taxon>
        <taxon>lamiids</taxon>
        <taxon>Solanales</taxon>
        <taxon>Convolvulaceae</taxon>
        <taxon>Cuscuteae</taxon>
        <taxon>Cuscuta</taxon>
        <taxon>Cuscuta subgen. Grammica</taxon>
        <taxon>Cuscuta sect. Cleistogrammica</taxon>
    </lineage>
</organism>
<dbReference type="Proteomes" id="UP000595140">
    <property type="component" value="Unassembled WGS sequence"/>
</dbReference>
<reference evidence="2 3" key="1">
    <citation type="submission" date="2018-04" db="EMBL/GenBank/DDBJ databases">
        <authorList>
            <person name="Vogel A."/>
        </authorList>
    </citation>
    <scope>NUCLEOTIDE SEQUENCE [LARGE SCALE GENOMIC DNA]</scope>
</reference>
<keyword evidence="3" id="KW-1185">Reference proteome</keyword>
<feature type="compositionally biased region" description="Low complexity" evidence="1">
    <location>
        <begin position="181"/>
        <end position="218"/>
    </location>
</feature>
<proteinExistence type="predicted"/>
<dbReference type="AlphaFoldDB" id="A0A484LVZ3"/>